<dbReference type="InterPro" id="IPR006439">
    <property type="entry name" value="HAD-SF_hydro_IA"/>
</dbReference>
<reference evidence="1" key="1">
    <citation type="submission" date="2018-05" db="EMBL/GenBank/DDBJ databases">
        <authorList>
            <person name="Lanie J.A."/>
            <person name="Ng W.-L."/>
            <person name="Kazmierczak K.M."/>
            <person name="Andrzejewski T.M."/>
            <person name="Davidsen T.M."/>
            <person name="Wayne K.J."/>
            <person name="Tettelin H."/>
            <person name="Glass J.I."/>
            <person name="Rusch D."/>
            <person name="Podicherti R."/>
            <person name="Tsui H.-C.T."/>
            <person name="Winkler M.E."/>
        </authorList>
    </citation>
    <scope>NUCLEOTIDE SEQUENCE</scope>
</reference>
<organism evidence="1">
    <name type="scientific">marine metagenome</name>
    <dbReference type="NCBI Taxonomy" id="408172"/>
    <lineage>
        <taxon>unclassified sequences</taxon>
        <taxon>metagenomes</taxon>
        <taxon>ecological metagenomes</taxon>
    </lineage>
</organism>
<dbReference type="InterPro" id="IPR036412">
    <property type="entry name" value="HAD-like_sf"/>
</dbReference>
<dbReference type="Gene3D" id="3.40.50.1000">
    <property type="entry name" value="HAD superfamily/HAD-like"/>
    <property type="match status" value="1"/>
</dbReference>
<dbReference type="InterPro" id="IPR023214">
    <property type="entry name" value="HAD_sf"/>
</dbReference>
<dbReference type="PANTHER" id="PTHR43611:SF3">
    <property type="entry name" value="FLAVIN MONONUCLEOTIDE HYDROLASE 1, CHLOROPLATIC"/>
    <property type="match status" value="1"/>
</dbReference>
<sequence length="188" mass="20717">VLCKVDEEPVARHLASLAGRDWEDVHSIIFGKEQKLLFESGKITFAQHATQSIDELGIGMTVDQLSILYDSVLIPSEEMIPLVSRITNTHRIALVSNTSESHWNSADRFLPFSAHLDPVIVSYEVESMKPESAFYEALLSQSGVAARNILFVDDLAVNIEAAEKAGMVGHQFTSTTNLESTLVKLGIF</sequence>
<proteinExistence type="predicted"/>
<evidence type="ECO:0000313" key="1">
    <source>
        <dbReference type="EMBL" id="SVB88844.1"/>
    </source>
</evidence>
<gene>
    <name evidence="1" type="ORF">METZ01_LOCUS241698</name>
</gene>
<dbReference type="EMBL" id="UINC01062327">
    <property type="protein sequence ID" value="SVB88844.1"/>
    <property type="molecule type" value="Genomic_DNA"/>
</dbReference>
<dbReference type="SUPFAM" id="SSF56784">
    <property type="entry name" value="HAD-like"/>
    <property type="match status" value="1"/>
</dbReference>
<dbReference type="AlphaFoldDB" id="A0A382HN81"/>
<feature type="non-terminal residue" evidence="1">
    <location>
        <position position="1"/>
    </location>
</feature>
<dbReference type="Gene3D" id="1.10.150.240">
    <property type="entry name" value="Putative phosphatase, domain 2"/>
    <property type="match status" value="1"/>
</dbReference>
<dbReference type="Pfam" id="PF00702">
    <property type="entry name" value="Hydrolase"/>
    <property type="match status" value="1"/>
</dbReference>
<dbReference type="InterPro" id="IPR023198">
    <property type="entry name" value="PGP-like_dom2"/>
</dbReference>
<dbReference type="PANTHER" id="PTHR43611">
    <property type="entry name" value="ALPHA-D-GLUCOSE 1-PHOSPHATE PHOSPHATASE"/>
    <property type="match status" value="1"/>
</dbReference>
<accession>A0A382HN81</accession>
<name>A0A382HN81_9ZZZZ</name>
<protein>
    <recommendedName>
        <fullName evidence="2">HAD family hydrolase</fullName>
    </recommendedName>
</protein>
<evidence type="ECO:0008006" key="2">
    <source>
        <dbReference type="Google" id="ProtNLM"/>
    </source>
</evidence>
<dbReference type="NCBIfam" id="TIGR01509">
    <property type="entry name" value="HAD-SF-IA-v3"/>
    <property type="match status" value="1"/>
</dbReference>